<proteinExistence type="predicted"/>
<protein>
    <submittedName>
        <fullName evidence="1">Uncharacterized protein</fullName>
    </submittedName>
</protein>
<sequence>LSLSGKTQALAANVNNHITTLLVACNNNAQLFGSNLLYKFVFTDDFIRDIQFHYKSSMCDIKEDSVRTLKMGLRHAICGLAIGEGEVVYALSASTRRLLIFTLPDMEKKLRKIDLLLSPTSEFPGHNLPGGNLLVSPHLKWLLSYAP</sequence>
<name>A0A0B7AT28_9EUPU</name>
<feature type="non-terminal residue" evidence="1">
    <location>
        <position position="147"/>
    </location>
</feature>
<organism evidence="1">
    <name type="scientific">Arion vulgaris</name>
    <dbReference type="NCBI Taxonomy" id="1028688"/>
    <lineage>
        <taxon>Eukaryota</taxon>
        <taxon>Metazoa</taxon>
        <taxon>Spiralia</taxon>
        <taxon>Lophotrochozoa</taxon>
        <taxon>Mollusca</taxon>
        <taxon>Gastropoda</taxon>
        <taxon>Heterobranchia</taxon>
        <taxon>Euthyneura</taxon>
        <taxon>Panpulmonata</taxon>
        <taxon>Eupulmonata</taxon>
        <taxon>Stylommatophora</taxon>
        <taxon>Helicina</taxon>
        <taxon>Arionoidea</taxon>
        <taxon>Arionidae</taxon>
        <taxon>Arion</taxon>
    </lineage>
</organism>
<reference evidence="1" key="1">
    <citation type="submission" date="2014-12" db="EMBL/GenBank/DDBJ databases">
        <title>Insight into the proteome of Arion vulgaris.</title>
        <authorList>
            <person name="Aradska J."/>
            <person name="Bulat T."/>
            <person name="Smidak R."/>
            <person name="Sarate P."/>
            <person name="Gangsoo J."/>
            <person name="Sialana F."/>
            <person name="Bilban M."/>
            <person name="Lubec G."/>
        </authorList>
    </citation>
    <scope>NUCLEOTIDE SEQUENCE</scope>
    <source>
        <tissue evidence="1">Skin</tissue>
    </source>
</reference>
<feature type="non-terminal residue" evidence="1">
    <location>
        <position position="1"/>
    </location>
</feature>
<gene>
    <name evidence="1" type="primary">ORF140186</name>
</gene>
<accession>A0A0B7AT28</accession>
<dbReference type="EMBL" id="HACG01037138">
    <property type="protein sequence ID" value="CEK84003.1"/>
    <property type="molecule type" value="Transcribed_RNA"/>
</dbReference>
<dbReference type="AlphaFoldDB" id="A0A0B7AT28"/>
<evidence type="ECO:0000313" key="1">
    <source>
        <dbReference type="EMBL" id="CEK84003.1"/>
    </source>
</evidence>